<comment type="caution">
    <text evidence="1">The sequence shown here is derived from an EMBL/GenBank/DDBJ whole genome shotgun (WGS) entry which is preliminary data.</text>
</comment>
<organism evidence="1 2">
    <name type="scientific">Crotalaria pallida</name>
    <name type="common">Smooth rattlebox</name>
    <name type="synonym">Crotalaria striata</name>
    <dbReference type="NCBI Taxonomy" id="3830"/>
    <lineage>
        <taxon>Eukaryota</taxon>
        <taxon>Viridiplantae</taxon>
        <taxon>Streptophyta</taxon>
        <taxon>Embryophyta</taxon>
        <taxon>Tracheophyta</taxon>
        <taxon>Spermatophyta</taxon>
        <taxon>Magnoliopsida</taxon>
        <taxon>eudicotyledons</taxon>
        <taxon>Gunneridae</taxon>
        <taxon>Pentapetalae</taxon>
        <taxon>rosids</taxon>
        <taxon>fabids</taxon>
        <taxon>Fabales</taxon>
        <taxon>Fabaceae</taxon>
        <taxon>Papilionoideae</taxon>
        <taxon>50 kb inversion clade</taxon>
        <taxon>genistoids sensu lato</taxon>
        <taxon>core genistoids</taxon>
        <taxon>Crotalarieae</taxon>
        <taxon>Crotalaria</taxon>
    </lineage>
</organism>
<proteinExistence type="predicted"/>
<name>A0AAN9P9X8_CROPI</name>
<dbReference type="Proteomes" id="UP001372338">
    <property type="component" value="Unassembled WGS sequence"/>
</dbReference>
<dbReference type="AlphaFoldDB" id="A0AAN9P9X8"/>
<evidence type="ECO:0000313" key="2">
    <source>
        <dbReference type="Proteomes" id="UP001372338"/>
    </source>
</evidence>
<dbReference type="PANTHER" id="PTHR33144">
    <property type="entry name" value="OS10G0409366 PROTEIN-RELATED"/>
    <property type="match status" value="1"/>
</dbReference>
<sequence>MEQEANGDQEEDPELNGNIIEGTILLKTHKEDIWDYVNDKFNIPERGQKAVFSRINDARRQYKSKIKKKHFVAYSTTKERLKHRPKSIPEAHFRQPITYWRSSIVQDIAKKNAINKAKQRYLHRTGPVNFARIRSKLVGLEGYVQDIDDEE</sequence>
<keyword evidence="2" id="KW-1185">Reference proteome</keyword>
<gene>
    <name evidence="1" type="ORF">RIF29_05748</name>
</gene>
<dbReference type="PANTHER" id="PTHR33144:SF16">
    <property type="entry name" value="OS02G0129000 PROTEIN"/>
    <property type="match status" value="1"/>
</dbReference>
<reference evidence="1 2" key="1">
    <citation type="submission" date="2024-01" db="EMBL/GenBank/DDBJ databases">
        <title>The genomes of 5 underutilized Papilionoideae crops provide insights into root nodulation and disease resistanc.</title>
        <authorList>
            <person name="Yuan L."/>
        </authorList>
    </citation>
    <scope>NUCLEOTIDE SEQUENCE [LARGE SCALE GENOMIC DNA]</scope>
    <source>
        <strain evidence="1">ZHUSHIDOU_FW_LH</strain>
        <tissue evidence="1">Leaf</tissue>
    </source>
</reference>
<dbReference type="EMBL" id="JAYWIO010000001">
    <property type="protein sequence ID" value="KAK7290945.1"/>
    <property type="molecule type" value="Genomic_DNA"/>
</dbReference>
<protein>
    <submittedName>
        <fullName evidence="1">Uncharacterized protein</fullName>
    </submittedName>
</protein>
<evidence type="ECO:0000313" key="1">
    <source>
        <dbReference type="EMBL" id="KAK7290945.1"/>
    </source>
</evidence>
<accession>A0AAN9P9X8</accession>